<reference evidence="1" key="3">
    <citation type="submission" date="2025-09" db="UniProtKB">
        <authorList>
            <consortium name="Ensembl"/>
        </authorList>
    </citation>
    <scope>IDENTIFICATION</scope>
</reference>
<dbReference type="Proteomes" id="UP000694553">
    <property type="component" value="Unassembled WGS sequence"/>
</dbReference>
<keyword evidence="2" id="KW-1185">Reference proteome</keyword>
<sequence length="258" mass="28734">MLLARIFLLFSKSVRDFSLSQKRAFLLEAKEFKTWMEGVALLLDLCKTSPQLVSTNTVQIFDYFVPRICDTHKKVKQKALDVLAEVADILKDGLNPVVSCLVEGITNNLNSKDPGVYAAAVKRAETCVSLVDKVSLMKEFSHRRSELKGQALLDVTEHLSALVGWVYPRSPEVVQRYTLPVLWSFLGNKALPVRSANVRTVVTKLACALYKVMGAKLRKHAASQPPHVRENLSDILDDKVRALFPRAQEEGAACPKSV</sequence>
<dbReference type="GO" id="GO:0000226">
    <property type="term" value="P:microtubule cytoskeleton organization"/>
    <property type="evidence" value="ECO:0007669"/>
    <property type="project" value="TreeGrafter"/>
</dbReference>
<evidence type="ECO:0000313" key="1">
    <source>
        <dbReference type="Ensembl" id="ENSCMUP00000033792.1"/>
    </source>
</evidence>
<dbReference type="GO" id="GO:0008017">
    <property type="term" value="F:microtubule binding"/>
    <property type="evidence" value="ECO:0007669"/>
    <property type="project" value="TreeGrafter"/>
</dbReference>
<dbReference type="InterPro" id="IPR011989">
    <property type="entry name" value="ARM-like"/>
</dbReference>
<dbReference type="OMA" id="PRICDTH"/>
<proteinExistence type="predicted"/>
<dbReference type="SUPFAM" id="SSF48371">
    <property type="entry name" value="ARM repeat"/>
    <property type="match status" value="1"/>
</dbReference>
<dbReference type="SMART" id="SM01349">
    <property type="entry name" value="TOG"/>
    <property type="match status" value="1"/>
</dbReference>
<dbReference type="GO" id="GO:0005881">
    <property type="term" value="C:cytoplasmic microtubule"/>
    <property type="evidence" value="ECO:0007669"/>
    <property type="project" value="TreeGrafter"/>
</dbReference>
<dbReference type="Ensembl" id="ENSCMUT00000030950.1">
    <property type="protein sequence ID" value="ENSCMUP00000033792.1"/>
    <property type="gene ID" value="ENSCMUG00000020060.1"/>
</dbReference>
<dbReference type="Gene3D" id="1.25.10.10">
    <property type="entry name" value="Leucine-rich Repeat Variant"/>
    <property type="match status" value="1"/>
</dbReference>
<dbReference type="AlphaFoldDB" id="A0A8U7MBA1"/>
<dbReference type="InterPro" id="IPR034085">
    <property type="entry name" value="TOG"/>
</dbReference>
<accession>A0A8U7MBA1</accession>
<name>A0A8U7MBA1_CORMO</name>
<dbReference type="InterPro" id="IPR016024">
    <property type="entry name" value="ARM-type_fold"/>
</dbReference>
<reference evidence="1" key="2">
    <citation type="submission" date="2025-08" db="UniProtKB">
        <authorList>
            <consortium name="Ensembl"/>
        </authorList>
    </citation>
    <scope>IDENTIFICATION</scope>
</reference>
<organism evidence="1 2">
    <name type="scientific">Corvus moneduloides</name>
    <name type="common">New Caledonian crow</name>
    <dbReference type="NCBI Taxonomy" id="1196302"/>
    <lineage>
        <taxon>Eukaryota</taxon>
        <taxon>Metazoa</taxon>
        <taxon>Chordata</taxon>
        <taxon>Craniata</taxon>
        <taxon>Vertebrata</taxon>
        <taxon>Euteleostomi</taxon>
        <taxon>Archelosauria</taxon>
        <taxon>Archosauria</taxon>
        <taxon>Dinosauria</taxon>
        <taxon>Saurischia</taxon>
        <taxon>Theropoda</taxon>
        <taxon>Coelurosauria</taxon>
        <taxon>Aves</taxon>
        <taxon>Neognathae</taxon>
        <taxon>Neoaves</taxon>
        <taxon>Telluraves</taxon>
        <taxon>Australaves</taxon>
        <taxon>Passeriformes</taxon>
        <taxon>Corvoidea</taxon>
        <taxon>Corvidae</taxon>
        <taxon>Corvus</taxon>
    </lineage>
</organism>
<evidence type="ECO:0000313" key="2">
    <source>
        <dbReference type="Proteomes" id="UP000694553"/>
    </source>
</evidence>
<dbReference type="GO" id="GO:0005929">
    <property type="term" value="C:cilium"/>
    <property type="evidence" value="ECO:0007669"/>
    <property type="project" value="TreeGrafter"/>
</dbReference>
<dbReference type="PANTHER" id="PTHR21567">
    <property type="entry name" value="CLASP"/>
    <property type="match status" value="1"/>
</dbReference>
<reference evidence="2" key="1">
    <citation type="submission" date="2019-10" db="EMBL/GenBank/DDBJ databases">
        <title>Corvus moneduloides (New Caledonian crow) genome, bCorMon1, primary haplotype.</title>
        <authorList>
            <person name="Rutz C."/>
            <person name="Fungtammasan C."/>
            <person name="Mountcastle J."/>
            <person name="Formenti G."/>
            <person name="Chow W."/>
            <person name="Howe K."/>
            <person name="Steele M.P."/>
            <person name="Fernandes J."/>
            <person name="Gilbert M.T.P."/>
            <person name="Fedrigo O."/>
            <person name="Jarvis E.D."/>
            <person name="Gemmell N."/>
        </authorList>
    </citation>
    <scope>NUCLEOTIDE SEQUENCE [LARGE SCALE GENOMIC DNA]</scope>
</reference>
<dbReference type="PANTHER" id="PTHR21567:SF42">
    <property type="entry name" value="TOG ARRAY REGULATOR OF AXONEMAL MICROTUBULES PROTEIN 2"/>
    <property type="match status" value="1"/>
</dbReference>
<protein>
    <submittedName>
        <fullName evidence="1">Uncharacterized protein</fullName>
    </submittedName>
</protein>